<name>A0ABY1LPH7_9MICO</name>
<keyword evidence="3" id="KW-1133">Transmembrane helix</keyword>
<feature type="compositionally biased region" description="Low complexity" evidence="2">
    <location>
        <begin position="201"/>
        <end position="218"/>
    </location>
</feature>
<organism evidence="4 5">
    <name type="scientific">Plantibacter cousiniae</name>
    <name type="common">nom. nud.</name>
    <dbReference type="NCBI Taxonomy" id="199709"/>
    <lineage>
        <taxon>Bacteria</taxon>
        <taxon>Bacillati</taxon>
        <taxon>Actinomycetota</taxon>
        <taxon>Actinomycetes</taxon>
        <taxon>Micrococcales</taxon>
        <taxon>Microbacteriaceae</taxon>
        <taxon>Plantibacter</taxon>
    </lineage>
</organism>
<dbReference type="EMBL" id="FUZO01000002">
    <property type="protein sequence ID" value="SKC70454.1"/>
    <property type="molecule type" value="Genomic_DNA"/>
</dbReference>
<evidence type="ECO:0000256" key="1">
    <source>
        <dbReference type="NCBIfam" id="TIGR02228"/>
    </source>
</evidence>
<dbReference type="EC" id="3.4.21.89" evidence="1"/>
<dbReference type="Proteomes" id="UP000190827">
    <property type="component" value="Unassembled WGS sequence"/>
</dbReference>
<accession>A0ABY1LPH7</accession>
<comment type="caution">
    <text evidence="4">The sequence shown here is derived from an EMBL/GenBank/DDBJ whole genome shotgun (WGS) entry which is preliminary data.</text>
</comment>
<feature type="transmembrane region" description="Helical" evidence="3">
    <location>
        <begin position="133"/>
        <end position="153"/>
    </location>
</feature>
<dbReference type="NCBIfam" id="TIGR02228">
    <property type="entry name" value="sigpep_I_arch"/>
    <property type="match status" value="1"/>
</dbReference>
<gene>
    <name evidence="4" type="ORF">SAMN06295973_3161</name>
</gene>
<evidence type="ECO:0000313" key="4">
    <source>
        <dbReference type="EMBL" id="SKC70454.1"/>
    </source>
</evidence>
<sequence>MTRTPTDTLDATEPRRSRRSVASIVGSTLLNLAAVGGVICIVLVILAYCFNITLIMFKTGSMSPTIPTGSLALVREIPASDIAIGDVVTVDRAGQLPVTHRVTSVSGGVDTAGPQRTITMKGDANLSEDPEPYTVSTVRLVLASVPGLAYLVVWFSNPWVLAGLTLNCSVLVMWAFWPRSGRKRPPGGAGGAGDDDRPASGRRAAATAASATDVSGTGPQPARHTALRYSPVALLLGVGLAIGGAAPAHAEPMVDVIAGEAVILTSIGDPSAMRSLTPGRSTPWEVGIRTKPEATPGSIDVSMVGSGSPELGLVMVVNACSVRWTTDGCVGTVTHLFDEMAVPVDGVERSVLSMRSSEAWWLKFDVRMPSGAAVANASVALTVTAEGIGDDVSVSPGPITTLPRTGASIEFAVWTAAGAILIGLVGAWFGTLRRHTRTAKTR</sequence>
<feature type="region of interest" description="Disordered" evidence="2">
    <location>
        <begin position="182"/>
        <end position="222"/>
    </location>
</feature>
<dbReference type="CDD" id="cd06462">
    <property type="entry name" value="Peptidase_S24_S26"/>
    <property type="match status" value="1"/>
</dbReference>
<feature type="transmembrane region" description="Helical" evidence="3">
    <location>
        <begin position="411"/>
        <end position="432"/>
    </location>
</feature>
<dbReference type="InterPro" id="IPR001733">
    <property type="entry name" value="Peptidase_S26B"/>
</dbReference>
<keyword evidence="3" id="KW-0812">Transmembrane</keyword>
<keyword evidence="3" id="KW-0472">Membrane</keyword>
<keyword evidence="5" id="KW-1185">Reference proteome</keyword>
<reference evidence="4 5" key="1">
    <citation type="submission" date="2017-02" db="EMBL/GenBank/DDBJ databases">
        <authorList>
            <person name="Varghese N."/>
            <person name="Submissions S."/>
        </authorList>
    </citation>
    <scope>NUCLEOTIDE SEQUENCE [LARGE SCALE GENOMIC DNA]</scope>
    <source>
        <strain evidence="4 5">VKM Ac-1787</strain>
    </source>
</reference>
<dbReference type="RefSeq" id="WP_208612364.1">
    <property type="nucleotide sequence ID" value="NZ_FUZO01000002.1"/>
</dbReference>
<evidence type="ECO:0000256" key="3">
    <source>
        <dbReference type="SAM" id="Phobius"/>
    </source>
</evidence>
<protein>
    <recommendedName>
        <fullName evidence="1">Signal peptidase I</fullName>
        <ecNumber evidence="1">3.4.21.89</ecNumber>
    </recommendedName>
</protein>
<proteinExistence type="predicted"/>
<evidence type="ECO:0000313" key="5">
    <source>
        <dbReference type="Proteomes" id="UP000190827"/>
    </source>
</evidence>
<evidence type="ECO:0000256" key="2">
    <source>
        <dbReference type="SAM" id="MobiDB-lite"/>
    </source>
</evidence>
<feature type="transmembrane region" description="Helical" evidence="3">
    <location>
        <begin position="32"/>
        <end position="57"/>
    </location>
</feature>
<feature type="transmembrane region" description="Helical" evidence="3">
    <location>
        <begin position="159"/>
        <end position="177"/>
    </location>
</feature>